<dbReference type="AlphaFoldDB" id="A0A543J4T2"/>
<dbReference type="RefSeq" id="WP_246107538.1">
    <property type="nucleotide sequence ID" value="NZ_VFPP01000001.1"/>
</dbReference>
<evidence type="ECO:0000256" key="2">
    <source>
        <dbReference type="ARBA" id="ARBA00022448"/>
    </source>
</evidence>
<dbReference type="PROSITE" id="PS50893">
    <property type="entry name" value="ABC_TRANSPORTER_2"/>
    <property type="match status" value="1"/>
</dbReference>
<organism evidence="7 8">
    <name type="scientific">Saccharothrix saharensis</name>
    <dbReference type="NCBI Taxonomy" id="571190"/>
    <lineage>
        <taxon>Bacteria</taxon>
        <taxon>Bacillati</taxon>
        <taxon>Actinomycetota</taxon>
        <taxon>Actinomycetes</taxon>
        <taxon>Pseudonocardiales</taxon>
        <taxon>Pseudonocardiaceae</taxon>
        <taxon>Saccharothrix</taxon>
    </lineage>
</organism>
<evidence type="ECO:0000256" key="3">
    <source>
        <dbReference type="ARBA" id="ARBA00022741"/>
    </source>
</evidence>
<dbReference type="InterPro" id="IPR050763">
    <property type="entry name" value="ABC_transporter_ATP-binding"/>
</dbReference>
<dbReference type="CDD" id="cd03230">
    <property type="entry name" value="ABC_DR_subfamily_A"/>
    <property type="match status" value="1"/>
</dbReference>
<dbReference type="InterPro" id="IPR003439">
    <property type="entry name" value="ABC_transporter-like_ATP-bd"/>
</dbReference>
<dbReference type="Gene3D" id="3.40.50.300">
    <property type="entry name" value="P-loop containing nucleotide triphosphate hydrolases"/>
    <property type="match status" value="1"/>
</dbReference>
<comment type="caution">
    <text evidence="7">The sequence shown here is derived from an EMBL/GenBank/DDBJ whole genome shotgun (WGS) entry which is preliminary data.</text>
</comment>
<evidence type="ECO:0000256" key="4">
    <source>
        <dbReference type="ARBA" id="ARBA00022840"/>
    </source>
</evidence>
<feature type="domain" description="ABC transporter" evidence="6">
    <location>
        <begin position="15"/>
        <end position="240"/>
    </location>
</feature>
<sequence length="309" mass="33775">MAQRGGRRPAPGPVIEVVGLTKRRPGGEVLRDVSFHVRRGEIFGIIGPDGAGKTTTIECVAGVRKPDAGRISVLGLDPQRHQSRVRQQVGVQLRRERLPKAIKVGEVLKLFGSGYAHQANHEDLLIQCGLSETRDLPYSELTERQQHRLSIAVALLGNPEIVLLDEFAPVFDPHTRRDIAQLIQRIRERGTTVVLVTRSIAEAERLCDRIALLADGRLVAVDTPAGLLSRVDAEQRLRFRPSAPLPERVLTDLPEVTSVTTTADRTVVVGTADLLLAVTSALARHRVMAADLKVEKPNLQDVYVALTGG</sequence>
<evidence type="ECO:0000259" key="6">
    <source>
        <dbReference type="PROSITE" id="PS50893"/>
    </source>
</evidence>
<dbReference type="SMART" id="SM00382">
    <property type="entry name" value="AAA"/>
    <property type="match status" value="1"/>
</dbReference>
<keyword evidence="2" id="KW-0813">Transport</keyword>
<evidence type="ECO:0000256" key="1">
    <source>
        <dbReference type="ARBA" id="ARBA00004202"/>
    </source>
</evidence>
<reference evidence="7 8" key="1">
    <citation type="submission" date="2019-06" db="EMBL/GenBank/DDBJ databases">
        <title>Sequencing the genomes of 1000 actinobacteria strains.</title>
        <authorList>
            <person name="Klenk H.-P."/>
        </authorList>
    </citation>
    <scope>NUCLEOTIDE SEQUENCE [LARGE SCALE GENOMIC DNA]</scope>
    <source>
        <strain evidence="7 8">DSM 45456</strain>
    </source>
</reference>
<dbReference type="GO" id="GO:0005886">
    <property type="term" value="C:plasma membrane"/>
    <property type="evidence" value="ECO:0007669"/>
    <property type="project" value="UniProtKB-SubCell"/>
</dbReference>
<dbReference type="SUPFAM" id="SSF52540">
    <property type="entry name" value="P-loop containing nucleoside triphosphate hydrolases"/>
    <property type="match status" value="1"/>
</dbReference>
<dbReference type="EMBL" id="VFPP01000001">
    <property type="protein sequence ID" value="TQM77835.1"/>
    <property type="molecule type" value="Genomic_DNA"/>
</dbReference>
<dbReference type="GO" id="GO:0046677">
    <property type="term" value="P:response to antibiotic"/>
    <property type="evidence" value="ECO:0007669"/>
    <property type="project" value="UniProtKB-KW"/>
</dbReference>
<proteinExistence type="predicted"/>
<dbReference type="PANTHER" id="PTHR42711">
    <property type="entry name" value="ABC TRANSPORTER ATP-BINDING PROTEIN"/>
    <property type="match status" value="1"/>
</dbReference>
<dbReference type="PANTHER" id="PTHR42711:SF16">
    <property type="entry name" value="ABC TRANSPORTER ATP-BINDING PROTEIN"/>
    <property type="match status" value="1"/>
</dbReference>
<dbReference type="InterPro" id="IPR027417">
    <property type="entry name" value="P-loop_NTPase"/>
</dbReference>
<comment type="subcellular location">
    <subcellularLocation>
        <location evidence="1">Cell membrane</location>
        <topology evidence="1">Peripheral membrane protein</topology>
    </subcellularLocation>
</comment>
<name>A0A543J4T2_9PSEU</name>
<keyword evidence="8" id="KW-1185">Reference proteome</keyword>
<keyword evidence="5" id="KW-0046">Antibiotic resistance</keyword>
<evidence type="ECO:0000313" key="7">
    <source>
        <dbReference type="EMBL" id="TQM77835.1"/>
    </source>
</evidence>
<keyword evidence="4 7" id="KW-0067">ATP-binding</keyword>
<dbReference type="InterPro" id="IPR003593">
    <property type="entry name" value="AAA+_ATPase"/>
</dbReference>
<dbReference type="GO" id="GO:0005524">
    <property type="term" value="F:ATP binding"/>
    <property type="evidence" value="ECO:0007669"/>
    <property type="project" value="UniProtKB-KW"/>
</dbReference>
<dbReference type="Pfam" id="PF00005">
    <property type="entry name" value="ABC_tran"/>
    <property type="match status" value="1"/>
</dbReference>
<dbReference type="GO" id="GO:0016887">
    <property type="term" value="F:ATP hydrolysis activity"/>
    <property type="evidence" value="ECO:0007669"/>
    <property type="project" value="InterPro"/>
</dbReference>
<gene>
    <name evidence="7" type="ORF">FHX81_0080</name>
</gene>
<keyword evidence="3" id="KW-0547">Nucleotide-binding</keyword>
<protein>
    <submittedName>
        <fullName evidence="7">ABC-2 type transport system ATP-binding protein</fullName>
    </submittedName>
</protein>
<dbReference type="Proteomes" id="UP000316628">
    <property type="component" value="Unassembled WGS sequence"/>
</dbReference>
<evidence type="ECO:0000313" key="8">
    <source>
        <dbReference type="Proteomes" id="UP000316628"/>
    </source>
</evidence>
<evidence type="ECO:0000256" key="5">
    <source>
        <dbReference type="ARBA" id="ARBA00023251"/>
    </source>
</evidence>
<accession>A0A543J4T2</accession>